<evidence type="ECO:0000313" key="2">
    <source>
        <dbReference type="Proteomes" id="UP000236454"/>
    </source>
</evidence>
<dbReference type="EMBL" id="FPAS01000006">
    <property type="protein sequence ID" value="SFT89696.1"/>
    <property type="molecule type" value="Genomic_DNA"/>
</dbReference>
<name>A0A1I7BRB7_9FLAO</name>
<dbReference type="RefSeq" id="WP_139230410.1">
    <property type="nucleotide sequence ID" value="NZ_FPAS01000006.1"/>
</dbReference>
<gene>
    <name evidence="1" type="ORF">SAMN05216474_3019</name>
</gene>
<sequence length="110" mass="12707">MKTIIQIIVALLLFFYGKTSYGQTNEPYDDSLTLYNFGLPVVHQYHIKDSIANSMGFNFKFVAGCTPMPGQMEEIQQHNKEIRKRLKRLLGPNWEEEFNAKCDEAMKEGV</sequence>
<dbReference type="Proteomes" id="UP000236454">
    <property type="component" value="Unassembled WGS sequence"/>
</dbReference>
<evidence type="ECO:0000313" key="1">
    <source>
        <dbReference type="EMBL" id="SFT89696.1"/>
    </source>
</evidence>
<proteinExistence type="predicted"/>
<organism evidence="1 2">
    <name type="scientific">Lishizhenia tianjinensis</name>
    <dbReference type="NCBI Taxonomy" id="477690"/>
    <lineage>
        <taxon>Bacteria</taxon>
        <taxon>Pseudomonadati</taxon>
        <taxon>Bacteroidota</taxon>
        <taxon>Flavobacteriia</taxon>
        <taxon>Flavobacteriales</taxon>
        <taxon>Crocinitomicaceae</taxon>
        <taxon>Lishizhenia</taxon>
    </lineage>
</organism>
<reference evidence="1 2" key="1">
    <citation type="submission" date="2016-10" db="EMBL/GenBank/DDBJ databases">
        <authorList>
            <person name="de Groot N.N."/>
        </authorList>
    </citation>
    <scope>NUCLEOTIDE SEQUENCE [LARGE SCALE GENOMIC DNA]</scope>
    <source>
        <strain evidence="1 2">CGMCC 1.7005</strain>
    </source>
</reference>
<keyword evidence="2" id="KW-1185">Reference proteome</keyword>
<dbReference type="AlphaFoldDB" id="A0A1I7BRB7"/>
<protein>
    <submittedName>
        <fullName evidence="1">Uncharacterized protein</fullName>
    </submittedName>
</protein>
<accession>A0A1I7BRB7</accession>